<reference evidence="1" key="1">
    <citation type="submission" date="2015-12" db="EMBL/GenBank/DDBJ databases">
        <title>Gene expression during late stages of embryo sac development: a critical building block for successful pollen-pistil interactions.</title>
        <authorList>
            <person name="Liu Y."/>
            <person name="Joly V."/>
            <person name="Sabar M."/>
            <person name="Matton D.P."/>
        </authorList>
    </citation>
    <scope>NUCLEOTIDE SEQUENCE</scope>
</reference>
<name>A0A0V0GRD1_SOLCH</name>
<protein>
    <submittedName>
        <fullName evidence="1">Putative ovule protein</fullName>
    </submittedName>
</protein>
<dbReference type="EMBL" id="GEDG01033249">
    <property type="protein sequence ID" value="JAP10365.1"/>
    <property type="molecule type" value="Transcribed_RNA"/>
</dbReference>
<sequence length="125" mass="13607">MHSLSVTQSVFTAATPYTPPNLHLFQFHAISSSLKPPCDTTLNALVAAHMDVVEFIQSGIISMPPPSPTAGNWGVLRRRKKKWRRRQVGGGTTGGVCGDWCRLEGVSDVEESTRFIVALLIASFP</sequence>
<accession>A0A0V0GRD1</accession>
<dbReference type="AlphaFoldDB" id="A0A0V0GRD1"/>
<evidence type="ECO:0000313" key="1">
    <source>
        <dbReference type="EMBL" id="JAP10365.1"/>
    </source>
</evidence>
<proteinExistence type="predicted"/>
<organism evidence="1">
    <name type="scientific">Solanum chacoense</name>
    <name type="common">Chaco potato</name>
    <dbReference type="NCBI Taxonomy" id="4108"/>
    <lineage>
        <taxon>Eukaryota</taxon>
        <taxon>Viridiplantae</taxon>
        <taxon>Streptophyta</taxon>
        <taxon>Embryophyta</taxon>
        <taxon>Tracheophyta</taxon>
        <taxon>Spermatophyta</taxon>
        <taxon>Magnoliopsida</taxon>
        <taxon>eudicotyledons</taxon>
        <taxon>Gunneridae</taxon>
        <taxon>Pentapetalae</taxon>
        <taxon>asterids</taxon>
        <taxon>lamiids</taxon>
        <taxon>Solanales</taxon>
        <taxon>Solanaceae</taxon>
        <taxon>Solanoideae</taxon>
        <taxon>Solaneae</taxon>
        <taxon>Solanum</taxon>
    </lineage>
</organism>